<dbReference type="GeneID" id="116940435"/>
<dbReference type="RefSeq" id="XP_032806153.1">
    <property type="nucleotide sequence ID" value="XM_032950262.1"/>
</dbReference>
<accession>A0AAJ7WRL6</accession>
<feature type="region of interest" description="Disordered" evidence="1">
    <location>
        <begin position="233"/>
        <end position="324"/>
    </location>
</feature>
<evidence type="ECO:0000313" key="3">
    <source>
        <dbReference type="RefSeq" id="XP_032806153.1"/>
    </source>
</evidence>
<feature type="compositionally biased region" description="Acidic residues" evidence="1">
    <location>
        <begin position="270"/>
        <end position="279"/>
    </location>
</feature>
<sequence>MSSHQGLNLLHAQCGYDSELSECGSEVDTSERQDSRRLKKDDPLFKKPFAKNRNCKLVPKSFAAQEYDREEAKHHRTQLLAMDAFSRHKKFVNDYLLYYGGKREDFKRVSDRDKTDMDVIRENHRFLWEEEDERNMTWEKRLAKKYYDKMFKEYCIADLSRYKENKVGMRWRIENEVISGKGQFECGNKRCQESEGLRSWEVNFGYVEAAEKKNALVKLRLCPECSNKLNYHHKKREVKRKRKQEKEEERRIRKEKRRRSHHGEGTLSDTVDDEEEGSSSDESRQQVDAVAEGSGASKEPKKPKEMSESDYWKGPVQETEEKCREDEFEDYFEDMFL</sequence>
<name>A0AAJ7WRL6_PETMA</name>
<protein>
    <submittedName>
        <fullName evidence="3">Protein FRA10AC1</fullName>
    </submittedName>
</protein>
<dbReference type="Pfam" id="PF09725">
    <property type="entry name" value="Fra10Ac1"/>
    <property type="match status" value="1"/>
</dbReference>
<gene>
    <name evidence="3" type="primary">LOC116940435</name>
</gene>
<dbReference type="AlphaFoldDB" id="A0AAJ7WRL6"/>
<evidence type="ECO:0000256" key="1">
    <source>
        <dbReference type="SAM" id="MobiDB-lite"/>
    </source>
</evidence>
<evidence type="ECO:0000313" key="2">
    <source>
        <dbReference type="Proteomes" id="UP001318040"/>
    </source>
</evidence>
<reference evidence="3" key="1">
    <citation type="submission" date="2025-08" db="UniProtKB">
        <authorList>
            <consortium name="RefSeq"/>
        </authorList>
    </citation>
    <scope>IDENTIFICATION</scope>
    <source>
        <tissue evidence="3">Sperm</tissue>
    </source>
</reference>
<dbReference type="PANTHER" id="PTHR11567:SF25">
    <property type="entry name" value="PROTEIN FRA10AC1"/>
    <property type="match status" value="1"/>
</dbReference>
<dbReference type="GO" id="GO:0016791">
    <property type="term" value="F:phosphatase activity"/>
    <property type="evidence" value="ECO:0007669"/>
    <property type="project" value="TreeGrafter"/>
</dbReference>
<dbReference type="PANTHER" id="PTHR11567">
    <property type="entry name" value="ACID PHOSPHATASE-RELATED"/>
    <property type="match status" value="1"/>
</dbReference>
<dbReference type="InterPro" id="IPR050645">
    <property type="entry name" value="Histidine_acid_phosphatase"/>
</dbReference>
<proteinExistence type="predicted"/>
<feature type="compositionally biased region" description="Basic residues" evidence="1">
    <location>
        <begin position="233"/>
        <end position="243"/>
    </location>
</feature>
<organism evidence="2 3">
    <name type="scientific">Petromyzon marinus</name>
    <name type="common">Sea lamprey</name>
    <dbReference type="NCBI Taxonomy" id="7757"/>
    <lineage>
        <taxon>Eukaryota</taxon>
        <taxon>Metazoa</taxon>
        <taxon>Chordata</taxon>
        <taxon>Craniata</taxon>
        <taxon>Vertebrata</taxon>
        <taxon>Cyclostomata</taxon>
        <taxon>Hyperoartia</taxon>
        <taxon>Petromyzontiformes</taxon>
        <taxon>Petromyzontidae</taxon>
        <taxon>Petromyzon</taxon>
    </lineage>
</organism>
<dbReference type="Proteomes" id="UP001318040">
    <property type="component" value="Chromosome 9"/>
</dbReference>
<dbReference type="InterPro" id="IPR019129">
    <property type="entry name" value="Folate-sensitive_fs_Fra10Ac1"/>
</dbReference>
<dbReference type="KEGG" id="pmrn:116940435"/>
<keyword evidence="2" id="KW-1185">Reference proteome</keyword>
<feature type="compositionally biased region" description="Basic and acidic residues" evidence="1">
    <location>
        <begin position="298"/>
        <end position="311"/>
    </location>
</feature>